<protein>
    <submittedName>
        <fullName evidence="1">Uncharacterized protein</fullName>
    </submittedName>
</protein>
<reference evidence="1 2" key="1">
    <citation type="submission" date="2019-10" db="EMBL/GenBank/DDBJ databases">
        <title>Extracellular Electron Transfer in a Candidatus Methanoperedens spp. Enrichment Culture.</title>
        <authorList>
            <person name="Berger S."/>
            <person name="Rangel Shaw D."/>
            <person name="Berben T."/>
            <person name="In 'T Zandt M."/>
            <person name="Frank J."/>
            <person name="Reimann J."/>
            <person name="Jetten M.S.M."/>
            <person name="Welte C.U."/>
        </authorList>
    </citation>
    <scope>NUCLEOTIDE SEQUENCE [LARGE SCALE GENOMIC DNA]</scope>
    <source>
        <strain evidence="1">SB12</strain>
    </source>
</reference>
<comment type="caution">
    <text evidence="1">The sequence shown here is derived from an EMBL/GenBank/DDBJ whole genome shotgun (WGS) entry which is preliminary data.</text>
</comment>
<dbReference type="AlphaFoldDB" id="A0A833H1S3"/>
<dbReference type="RefSeq" id="WP_002775786.1">
    <property type="nucleotide sequence ID" value="NZ_JQDG01000004.1"/>
</dbReference>
<dbReference type="EMBL" id="WBUI01000008">
    <property type="protein sequence ID" value="KAB2932747.1"/>
    <property type="molecule type" value="Genomic_DNA"/>
</dbReference>
<name>A0A833H1S3_9LEPT</name>
<evidence type="ECO:0000313" key="1">
    <source>
        <dbReference type="EMBL" id="KAB2932747.1"/>
    </source>
</evidence>
<evidence type="ECO:0000313" key="2">
    <source>
        <dbReference type="Proteomes" id="UP000460298"/>
    </source>
</evidence>
<proteinExistence type="predicted"/>
<organism evidence="1 2">
    <name type="scientific">Leptonema illini</name>
    <dbReference type="NCBI Taxonomy" id="183"/>
    <lineage>
        <taxon>Bacteria</taxon>
        <taxon>Pseudomonadati</taxon>
        <taxon>Spirochaetota</taxon>
        <taxon>Spirochaetia</taxon>
        <taxon>Leptospirales</taxon>
        <taxon>Leptospiraceae</taxon>
        <taxon>Leptonema</taxon>
    </lineage>
</organism>
<gene>
    <name evidence="1" type="ORF">F9K24_10235</name>
</gene>
<dbReference type="Proteomes" id="UP000460298">
    <property type="component" value="Unassembled WGS sequence"/>
</dbReference>
<accession>A0A833H1S3</accession>
<sequence length="68" mass="7720">MLWLRLGDGELINLAHARSIKKGPNSTIEIYMDPVSGRRVLPFAGDEQRNEIFQKLVGNLIKMRVALE</sequence>